<name>A0ABY7BMD3_9FIRM</name>
<dbReference type="InterPro" id="IPR000297">
    <property type="entry name" value="PPIase_PpiC"/>
</dbReference>
<dbReference type="SUPFAM" id="SSF109998">
    <property type="entry name" value="Triger factor/SurA peptide-binding domain-like"/>
    <property type="match status" value="1"/>
</dbReference>
<dbReference type="PANTHER" id="PTHR47245:SF2">
    <property type="entry name" value="PEPTIDYL-PROLYL CIS-TRANS ISOMERASE HP_0175-RELATED"/>
    <property type="match status" value="1"/>
</dbReference>
<sequence>MRKGRIFKFVFLALILICGLLVLFRENIKNFIDNNRVVLVVNDTQIRKNEYKIRYNTLKENAIQFSSRQDILDQVINGKKYRDLLKDELFDVLIEETLCLQEIKRRNITLSSEEKKEVDKYISDIKSNSEMLKYFNEYLKKIGSDENRFRKDLEKTRLINKLYSAVTQKVTVGDSEIKDYYMKNINAYKKVKIYDIFLEVKNGSEEAEKRKLAEKLIKEIKNGADISELAKKYSDDAITKKNGGIIDYFRRGEKEQSYGSVFEEEVFKLSKGELSNIIKTNLGYHIVKVIDVKTIPLEEVKDEIRSIVLKNKKNEVFNLFLKNLKESSKIKVFKEKVSEL</sequence>
<dbReference type="EC" id="5.2.1.8" evidence="3"/>
<proteinExistence type="predicted"/>
<dbReference type="Pfam" id="PF13624">
    <property type="entry name" value="SurA_N_3"/>
    <property type="match status" value="1"/>
</dbReference>
<reference evidence="3" key="1">
    <citation type="submission" date="2022-12" db="EMBL/GenBank/DDBJ databases">
        <authorList>
            <person name="Bing R.G."/>
            <person name="Willard D.J."/>
            <person name="Manesh M.J.H."/>
            <person name="Laemthong T."/>
            <person name="Crosby J.R."/>
            <person name="Kelly R.M."/>
        </authorList>
    </citation>
    <scope>NUCLEOTIDE SEQUENCE</scope>
    <source>
        <strain evidence="3">DSM 8990</strain>
    </source>
</reference>
<evidence type="ECO:0000313" key="4">
    <source>
        <dbReference type="Proteomes" id="UP001164909"/>
    </source>
</evidence>
<keyword evidence="1" id="KW-0697">Rotamase</keyword>
<dbReference type="InterPro" id="IPR046357">
    <property type="entry name" value="PPIase_dom_sf"/>
</dbReference>
<keyword evidence="1 3" id="KW-0413">Isomerase</keyword>
<dbReference type="EMBL" id="CP113865">
    <property type="protein sequence ID" value="WAM33206.1"/>
    <property type="molecule type" value="Genomic_DNA"/>
</dbReference>
<gene>
    <name evidence="3" type="ORF">OTK00_001686</name>
</gene>
<dbReference type="Proteomes" id="UP001164909">
    <property type="component" value="Chromosome"/>
</dbReference>
<organism evidence="3 4">
    <name type="scientific">Caldicellulosiruptor morganii</name>
    <dbReference type="NCBI Taxonomy" id="1387555"/>
    <lineage>
        <taxon>Bacteria</taxon>
        <taxon>Bacillati</taxon>
        <taxon>Bacillota</taxon>
        <taxon>Bacillota incertae sedis</taxon>
        <taxon>Caldicellulosiruptorales</taxon>
        <taxon>Caldicellulosiruptoraceae</taxon>
        <taxon>Caldicellulosiruptor</taxon>
    </lineage>
</organism>
<dbReference type="InterPro" id="IPR050245">
    <property type="entry name" value="PrsA_foldase"/>
</dbReference>
<dbReference type="SUPFAM" id="SSF54534">
    <property type="entry name" value="FKBP-like"/>
    <property type="match status" value="1"/>
</dbReference>
<protein>
    <submittedName>
        <fullName evidence="3">Peptidylprolyl isomerase</fullName>
        <ecNumber evidence="3">5.2.1.8</ecNumber>
    </submittedName>
</protein>
<dbReference type="InterPro" id="IPR027304">
    <property type="entry name" value="Trigger_fact/SurA_dom_sf"/>
</dbReference>
<dbReference type="GO" id="GO:0003755">
    <property type="term" value="F:peptidyl-prolyl cis-trans isomerase activity"/>
    <property type="evidence" value="ECO:0007669"/>
    <property type="project" value="UniProtKB-EC"/>
</dbReference>
<dbReference type="Pfam" id="PF13616">
    <property type="entry name" value="Rotamase_3"/>
    <property type="match status" value="1"/>
</dbReference>
<keyword evidence="4" id="KW-1185">Reference proteome</keyword>
<evidence type="ECO:0000313" key="3">
    <source>
        <dbReference type="EMBL" id="WAM33206.1"/>
    </source>
</evidence>
<evidence type="ECO:0000259" key="2">
    <source>
        <dbReference type="PROSITE" id="PS50198"/>
    </source>
</evidence>
<accession>A0ABY7BMD3</accession>
<dbReference type="Gene3D" id="3.10.50.40">
    <property type="match status" value="1"/>
</dbReference>
<dbReference type="RefSeq" id="WP_045169852.1">
    <property type="nucleotide sequence ID" value="NZ_CP113865.1"/>
</dbReference>
<dbReference type="PANTHER" id="PTHR47245">
    <property type="entry name" value="PEPTIDYLPROLYL ISOMERASE"/>
    <property type="match status" value="1"/>
</dbReference>
<dbReference type="Gene3D" id="1.10.4030.10">
    <property type="entry name" value="Porin chaperone SurA, peptide-binding domain"/>
    <property type="match status" value="1"/>
</dbReference>
<evidence type="ECO:0000256" key="1">
    <source>
        <dbReference type="PROSITE-ProRule" id="PRU00278"/>
    </source>
</evidence>
<dbReference type="PROSITE" id="PS50198">
    <property type="entry name" value="PPIC_PPIASE_2"/>
    <property type="match status" value="1"/>
</dbReference>
<feature type="domain" description="PpiC" evidence="2">
    <location>
        <begin position="188"/>
        <end position="291"/>
    </location>
</feature>